<evidence type="ECO:0000259" key="2">
    <source>
        <dbReference type="Pfam" id="PF12697"/>
    </source>
</evidence>
<accession>A0A810N931</accession>
<dbReference type="PANTHER" id="PTHR43798">
    <property type="entry name" value="MONOACYLGLYCEROL LIPASE"/>
    <property type="match status" value="1"/>
</dbReference>
<dbReference type="RefSeq" id="WP_212817575.1">
    <property type="nucleotide sequence ID" value="NZ_AP023359.1"/>
</dbReference>
<evidence type="ECO:0000313" key="3">
    <source>
        <dbReference type="EMBL" id="BCJ68308.1"/>
    </source>
</evidence>
<organism evidence="3 4">
    <name type="scientific">Polymorphospora rubra</name>
    <dbReference type="NCBI Taxonomy" id="338584"/>
    <lineage>
        <taxon>Bacteria</taxon>
        <taxon>Bacillati</taxon>
        <taxon>Actinomycetota</taxon>
        <taxon>Actinomycetes</taxon>
        <taxon>Micromonosporales</taxon>
        <taxon>Micromonosporaceae</taxon>
        <taxon>Polymorphospora</taxon>
    </lineage>
</organism>
<dbReference type="InterPro" id="IPR050266">
    <property type="entry name" value="AB_hydrolase_sf"/>
</dbReference>
<name>A0A810N931_9ACTN</name>
<protein>
    <submittedName>
        <fullName evidence="3">Hydrolase</fullName>
    </submittedName>
</protein>
<evidence type="ECO:0000256" key="1">
    <source>
        <dbReference type="ARBA" id="ARBA00022801"/>
    </source>
</evidence>
<dbReference type="PANTHER" id="PTHR43798:SF31">
    <property type="entry name" value="AB HYDROLASE SUPERFAMILY PROTEIN YCLE"/>
    <property type="match status" value="1"/>
</dbReference>
<reference evidence="3" key="1">
    <citation type="submission" date="2020-08" db="EMBL/GenBank/DDBJ databases">
        <title>Whole genome shotgun sequence of Polymorphospora rubra NBRC 101157.</title>
        <authorList>
            <person name="Komaki H."/>
            <person name="Tamura T."/>
        </authorList>
    </citation>
    <scope>NUCLEOTIDE SEQUENCE</scope>
    <source>
        <strain evidence="3">NBRC 101157</strain>
    </source>
</reference>
<dbReference type="GO" id="GO:0016787">
    <property type="term" value="F:hydrolase activity"/>
    <property type="evidence" value="ECO:0007669"/>
    <property type="project" value="UniProtKB-KW"/>
</dbReference>
<dbReference type="GO" id="GO:0016020">
    <property type="term" value="C:membrane"/>
    <property type="evidence" value="ECO:0007669"/>
    <property type="project" value="TreeGrafter"/>
</dbReference>
<dbReference type="EMBL" id="AP023359">
    <property type="protein sequence ID" value="BCJ68308.1"/>
    <property type="molecule type" value="Genomic_DNA"/>
</dbReference>
<dbReference type="Pfam" id="PF12697">
    <property type="entry name" value="Abhydrolase_6"/>
    <property type="match status" value="1"/>
</dbReference>
<dbReference type="InterPro" id="IPR000073">
    <property type="entry name" value="AB_hydrolase_1"/>
</dbReference>
<keyword evidence="1 3" id="KW-0378">Hydrolase</keyword>
<proteinExistence type="predicted"/>
<dbReference type="InterPro" id="IPR029058">
    <property type="entry name" value="AB_hydrolase_fold"/>
</dbReference>
<dbReference type="SUPFAM" id="SSF53474">
    <property type="entry name" value="alpha/beta-Hydrolases"/>
    <property type="match status" value="1"/>
</dbReference>
<feature type="domain" description="AB hydrolase-1" evidence="2">
    <location>
        <begin position="25"/>
        <end position="292"/>
    </location>
</feature>
<dbReference type="AlphaFoldDB" id="A0A810N931"/>
<sequence>MPDTIVDSGPVPVAARDLGGSGHPLLLLHGAGGNLAQMTALAERLRPAYRIVTVDLRGHGRSGDGPWHWDDVLTDLAGVADSLGLVRPAVVGHSLGGMLATLWAHRHPDCPGAVSLDGNPTLDRLDQLSGMDSEQAAGDLARLRATFDAMGAMLAEPLGADQVAAALAGQRAMAQRYGADPDGWAAAFERNLVPCGDGRSRLRPDPGLTAQLRVAMSSLDLLPAYRETRSPLLLVFATEDLPEQRPFHDLYAAYRRATAERLATVDNSALRVRHLAGASHAMVAEDPARIAALVTDFLAEAGQPKRPLT</sequence>
<gene>
    <name evidence="3" type="ORF">Prubr_53290</name>
</gene>
<dbReference type="KEGG" id="pry:Prubr_53290"/>
<evidence type="ECO:0000313" key="4">
    <source>
        <dbReference type="Proteomes" id="UP000680866"/>
    </source>
</evidence>
<dbReference type="Gene3D" id="3.40.50.1820">
    <property type="entry name" value="alpha/beta hydrolase"/>
    <property type="match status" value="1"/>
</dbReference>
<dbReference type="Proteomes" id="UP000680866">
    <property type="component" value="Chromosome"/>
</dbReference>
<keyword evidence="4" id="KW-1185">Reference proteome</keyword>